<dbReference type="CDD" id="cd09748">
    <property type="entry name" value="Cmr3_III-B"/>
    <property type="match status" value="1"/>
</dbReference>
<dbReference type="EMBL" id="JABSNM010000022">
    <property type="protein sequence ID" value="NRT58055.1"/>
    <property type="molecule type" value="Genomic_DNA"/>
</dbReference>
<dbReference type="RefSeq" id="WP_173807084.1">
    <property type="nucleotide sequence ID" value="NZ_JABSNM010000022.1"/>
</dbReference>
<dbReference type="InterPro" id="IPR019117">
    <property type="entry name" value="CRISPR-assoc_protein_Cmr3"/>
</dbReference>
<name>A0ABX2G9F4_9BURK</name>
<evidence type="ECO:0000313" key="1">
    <source>
        <dbReference type="EMBL" id="NRT58055.1"/>
    </source>
</evidence>
<protein>
    <submittedName>
        <fullName evidence="1">CRISPR-associated protein Cmr3</fullName>
    </submittedName>
</protein>
<comment type="caution">
    <text evidence="1">The sequence shown here is derived from an EMBL/GenBank/DDBJ whole genome shotgun (WGS) entry which is preliminary data.</text>
</comment>
<dbReference type="Gene3D" id="2.60.40.4350">
    <property type="match status" value="1"/>
</dbReference>
<evidence type="ECO:0000313" key="2">
    <source>
        <dbReference type="Proteomes" id="UP001516061"/>
    </source>
</evidence>
<dbReference type="Pfam" id="PF09700">
    <property type="entry name" value="Cas_Cmr3"/>
    <property type="match status" value="1"/>
</dbReference>
<accession>A0ABX2G9F4</accession>
<dbReference type="Gene3D" id="3.30.70.2940">
    <property type="match status" value="1"/>
</dbReference>
<organism evidence="1 2">
    <name type="scientific">Sphaerotilus uruguayifluvii</name>
    <dbReference type="NCBI Taxonomy" id="2735897"/>
    <lineage>
        <taxon>Bacteria</taxon>
        <taxon>Pseudomonadati</taxon>
        <taxon>Pseudomonadota</taxon>
        <taxon>Betaproteobacteria</taxon>
        <taxon>Burkholderiales</taxon>
        <taxon>Sphaerotilaceae</taxon>
        <taxon>Sphaerotilus</taxon>
    </lineage>
</organism>
<reference evidence="1 2" key="1">
    <citation type="submission" date="2020-05" db="EMBL/GenBank/DDBJ databases">
        <title>Genomic Encyclopedia of Type Strains, Phase IV (KMG-V): Genome sequencing to study the core and pangenomes of soil and plant-associated prokaryotes.</title>
        <authorList>
            <person name="Whitman W."/>
        </authorList>
    </citation>
    <scope>NUCLEOTIDE SEQUENCE [LARGE SCALE GENOMIC DNA]</scope>
    <source>
        <strain evidence="1 2">C29</strain>
    </source>
</reference>
<keyword evidence="2" id="KW-1185">Reference proteome</keyword>
<proteinExistence type="predicted"/>
<gene>
    <name evidence="1" type="ORF">HNQ01_003821</name>
</gene>
<sequence>MMVAAPAAAELWRFEPLDTWFFRESRPMDSGGGAQLSSQFPPPVRTLVGAIRTTLGDALHVDWSAYRDDADHPLRRLIGTPDSPAPLSFEGPFLMKDGQRLYPAPLVTMRHEHEGRMTFTRLEPAATPVDSDLGRVRLPVMRQVLPGARPLEGFWMTAQAMAAVLRGQVPEKSGLLSQKDLFDTEPRLGIGLDERARRPIDGLLYQTRHLRLKPGISAGLVVRGLDASRWPQTLLGRQGLVRLGGEGRLAAWHRDAASALPEIVPKAGSRQLMVTLLSPARFDNGWCPDGFATVSADDGSMVWQGELTGLPARLVCAVTGKPVREGGWDLARQQSRDLQAAVPAGSCYFFEFDSAEQAREAARRIPGSSIGRDTAWGGGRMAAGLW</sequence>
<dbReference type="Proteomes" id="UP001516061">
    <property type="component" value="Unassembled WGS sequence"/>
</dbReference>